<dbReference type="PANTHER" id="PTHR35809">
    <property type="entry name" value="ARCHAETIDYLSERINE DECARBOXYLASE PROENZYME-RELATED"/>
    <property type="match status" value="1"/>
</dbReference>
<keyword evidence="11" id="KW-1133">Transmembrane helix</keyword>
<keyword evidence="10" id="KW-0670">Pyruvate</keyword>
<keyword evidence="11" id="KW-0812">Transmembrane</keyword>
<dbReference type="InterPro" id="IPR003817">
    <property type="entry name" value="PS_Dcarbxylase"/>
</dbReference>
<evidence type="ECO:0000256" key="7">
    <source>
        <dbReference type="ARBA" id="ARBA00023209"/>
    </source>
</evidence>
<dbReference type="GO" id="GO:0008654">
    <property type="term" value="P:phospholipid biosynthetic process"/>
    <property type="evidence" value="ECO:0007669"/>
    <property type="project" value="UniProtKB-KW"/>
</dbReference>
<dbReference type="Pfam" id="PF02666">
    <property type="entry name" value="PS_Dcarbxylase"/>
    <property type="match status" value="1"/>
</dbReference>
<evidence type="ECO:0000256" key="8">
    <source>
        <dbReference type="ARBA" id="ARBA00023239"/>
    </source>
</evidence>
<accession>A0A9Y1BMW5</accession>
<evidence type="ECO:0000256" key="10">
    <source>
        <dbReference type="ARBA" id="ARBA00023317"/>
    </source>
</evidence>
<evidence type="ECO:0000256" key="1">
    <source>
        <dbReference type="ARBA" id="ARBA00022475"/>
    </source>
</evidence>
<keyword evidence="6" id="KW-0865">Zymogen</keyword>
<proteinExistence type="predicted"/>
<dbReference type="GO" id="GO:0004609">
    <property type="term" value="F:phosphatidylserine decarboxylase activity"/>
    <property type="evidence" value="ECO:0007669"/>
    <property type="project" value="InterPro"/>
</dbReference>
<keyword evidence="9" id="KW-1208">Phospholipid metabolism</keyword>
<keyword evidence="8" id="KW-0456">Lyase</keyword>
<evidence type="ECO:0000256" key="11">
    <source>
        <dbReference type="SAM" id="Phobius"/>
    </source>
</evidence>
<sequence length="217" mass="24414">MKVAKSSEKIVGLCLILSSLSIVVSIILIITKYYWITLFPSIIIFICLFLIWTFRDPEREISLNEEQILAPADGILSEVSKKENELYFTIRMSPFDVHMNRAPISGTVESVEFKKGSHWPVYFPNYAKRNQRNTIKIVNKELDIIAYVVQVSGIFARRTISYVKPGDVITQGQKIGTIRFGSITHLKIVGGKNFLTTVSVSTSVRAGLSVLAQLKDN</sequence>
<evidence type="ECO:0000256" key="3">
    <source>
        <dbReference type="ARBA" id="ARBA00022793"/>
    </source>
</evidence>
<evidence type="ECO:0000256" key="6">
    <source>
        <dbReference type="ARBA" id="ARBA00023145"/>
    </source>
</evidence>
<dbReference type="AlphaFoldDB" id="A0A9Y1BMW5"/>
<dbReference type="PANTHER" id="PTHR35809:SF1">
    <property type="entry name" value="ARCHAETIDYLSERINE DECARBOXYLASE PROENZYME-RELATED"/>
    <property type="match status" value="1"/>
</dbReference>
<evidence type="ECO:0000313" key="12">
    <source>
        <dbReference type="EMBL" id="UJG41904.1"/>
    </source>
</evidence>
<evidence type="ECO:0000256" key="5">
    <source>
        <dbReference type="ARBA" id="ARBA00023136"/>
    </source>
</evidence>
<dbReference type="Proteomes" id="UP001201020">
    <property type="component" value="Chromosome"/>
</dbReference>
<dbReference type="InterPro" id="IPR033175">
    <property type="entry name" value="PSD-A"/>
</dbReference>
<evidence type="ECO:0000256" key="4">
    <source>
        <dbReference type="ARBA" id="ARBA00023098"/>
    </source>
</evidence>
<name>A0A9Y1BMW5_9ARCH</name>
<keyword evidence="4" id="KW-0443">Lipid metabolism</keyword>
<organism evidence="12">
    <name type="scientific">Candidatus Heimdallarchaeum aukensis</name>
    <dbReference type="NCBI Taxonomy" id="2876573"/>
    <lineage>
        <taxon>Archaea</taxon>
        <taxon>Promethearchaeati</taxon>
        <taxon>Candidatus Heimdallarchaeota</taxon>
        <taxon>Candidatus Heimdallarchaeia (ex Rinke et al. 2021) (nom. nud.)</taxon>
        <taxon>Candidatus Heimdallarchaeales</taxon>
        <taxon>Candidatus Heimdallarchaeaceae</taxon>
        <taxon>Candidatus Heimdallarchaeum</taxon>
    </lineage>
</organism>
<evidence type="ECO:0000256" key="9">
    <source>
        <dbReference type="ARBA" id="ARBA00023264"/>
    </source>
</evidence>
<dbReference type="EMBL" id="CP084166">
    <property type="protein sequence ID" value="UJG41904.1"/>
    <property type="molecule type" value="Genomic_DNA"/>
</dbReference>
<protein>
    <submittedName>
        <fullName evidence="12">Phosphatidylserine decarboxylase</fullName>
    </submittedName>
</protein>
<keyword evidence="1" id="KW-1003">Cell membrane</keyword>
<keyword evidence="7" id="KW-0594">Phospholipid biosynthesis</keyword>
<reference evidence="12" key="1">
    <citation type="journal article" date="2022" name="Nat. Microbiol.">
        <title>Unique mobile elements and scalable gene flow at the prokaryote-eukaryote boundary revealed by circularized Asgard archaea genomes.</title>
        <authorList>
            <person name="Wu F."/>
            <person name="Speth D.R."/>
            <person name="Philosof A."/>
            <person name="Cremiere A."/>
            <person name="Narayanan A."/>
            <person name="Barco R.A."/>
            <person name="Connon S.A."/>
            <person name="Amend J.P."/>
            <person name="Antoshechkin I.A."/>
            <person name="Orphan V.J."/>
        </authorList>
    </citation>
    <scope>NUCLEOTIDE SEQUENCE</scope>
    <source>
        <strain evidence="12">PM71</strain>
    </source>
</reference>
<keyword evidence="5 11" id="KW-0472">Membrane</keyword>
<gene>
    <name evidence="12" type="ORF">K9W45_05420</name>
</gene>
<keyword evidence="3" id="KW-0210">Decarboxylase</keyword>
<feature type="transmembrane region" description="Helical" evidence="11">
    <location>
        <begin position="36"/>
        <end position="54"/>
    </location>
</feature>
<evidence type="ECO:0000256" key="2">
    <source>
        <dbReference type="ARBA" id="ARBA00022516"/>
    </source>
</evidence>
<keyword evidence="2" id="KW-0444">Lipid biosynthesis</keyword>
<feature type="transmembrane region" description="Helical" evidence="11">
    <location>
        <begin position="12"/>
        <end position="30"/>
    </location>
</feature>